<dbReference type="AlphaFoldDB" id="A0A6H9YMQ3"/>
<proteinExistence type="predicted"/>
<organism evidence="1 2">
    <name type="scientific">Actinomadura rudentiformis</name>
    <dbReference type="NCBI Taxonomy" id="359158"/>
    <lineage>
        <taxon>Bacteria</taxon>
        <taxon>Bacillati</taxon>
        <taxon>Actinomycetota</taxon>
        <taxon>Actinomycetes</taxon>
        <taxon>Streptosporangiales</taxon>
        <taxon>Thermomonosporaceae</taxon>
        <taxon>Actinomadura</taxon>
    </lineage>
</organism>
<keyword evidence="2" id="KW-1185">Reference proteome</keyword>
<reference evidence="1 2" key="1">
    <citation type="submission" date="2019-09" db="EMBL/GenBank/DDBJ databases">
        <title>Actinomadura physcomitrii sp. nov., a novel actinomycete isolated from moss [Physcomitrium sphaericum (Ludw) Fuernr].</title>
        <authorList>
            <person name="Zhuang X."/>
            <person name="Liu C."/>
        </authorList>
    </citation>
    <scope>NUCLEOTIDE SEQUENCE [LARGE SCALE GENOMIC DNA]</scope>
    <source>
        <strain evidence="1 2">HMC1</strain>
    </source>
</reference>
<dbReference type="Proteomes" id="UP000468735">
    <property type="component" value="Unassembled WGS sequence"/>
</dbReference>
<evidence type="ECO:0000313" key="2">
    <source>
        <dbReference type="Proteomes" id="UP000468735"/>
    </source>
</evidence>
<name>A0A6H9YMQ3_9ACTN</name>
<evidence type="ECO:0000313" key="1">
    <source>
        <dbReference type="EMBL" id="KAB2345974.1"/>
    </source>
</evidence>
<accession>A0A6H9YMQ3</accession>
<comment type="caution">
    <text evidence="1">The sequence shown here is derived from an EMBL/GenBank/DDBJ whole genome shotgun (WGS) entry which is preliminary data.</text>
</comment>
<dbReference type="EMBL" id="WBMT01000012">
    <property type="protein sequence ID" value="KAB2345974.1"/>
    <property type="molecule type" value="Genomic_DNA"/>
</dbReference>
<gene>
    <name evidence="1" type="ORF">F8566_24960</name>
</gene>
<protein>
    <submittedName>
        <fullName evidence="1">Uncharacterized protein</fullName>
    </submittedName>
</protein>
<sequence length="60" mass="7197">MFHNDIMDSVMRERVRDLQAQAKADRDATIVRRARKFWEDRTLRAPSRRSRKVRLAAEGR</sequence>
<dbReference type="RefSeq" id="WP_151563983.1">
    <property type="nucleotide sequence ID" value="NZ_WBMT01000012.1"/>
</dbReference>